<organism evidence="3">
    <name type="scientific">marine sediment metagenome</name>
    <dbReference type="NCBI Taxonomy" id="412755"/>
    <lineage>
        <taxon>unclassified sequences</taxon>
        <taxon>metagenomes</taxon>
        <taxon>ecological metagenomes</taxon>
    </lineage>
</organism>
<feature type="region of interest" description="Disordered" evidence="1">
    <location>
        <begin position="135"/>
        <end position="155"/>
    </location>
</feature>
<dbReference type="InterPro" id="IPR036259">
    <property type="entry name" value="MFS_trans_sf"/>
</dbReference>
<keyword evidence="2" id="KW-1133">Transmembrane helix</keyword>
<feature type="transmembrane region" description="Helical" evidence="2">
    <location>
        <begin position="12"/>
        <end position="36"/>
    </location>
</feature>
<evidence type="ECO:0008006" key="4">
    <source>
        <dbReference type="Google" id="ProtNLM"/>
    </source>
</evidence>
<feature type="transmembrane region" description="Helical" evidence="2">
    <location>
        <begin position="42"/>
        <end position="61"/>
    </location>
</feature>
<accession>X0TVC6</accession>
<proteinExistence type="predicted"/>
<comment type="caution">
    <text evidence="3">The sequence shown here is derived from an EMBL/GenBank/DDBJ whole genome shotgun (WGS) entry which is preliminary data.</text>
</comment>
<feature type="transmembrane region" description="Helical" evidence="2">
    <location>
        <begin position="101"/>
        <end position="121"/>
    </location>
</feature>
<dbReference type="SUPFAM" id="SSF103473">
    <property type="entry name" value="MFS general substrate transporter"/>
    <property type="match status" value="1"/>
</dbReference>
<sequence length="155" mass="16769">MTGEQDQRDSFRVYFAGASLAFGLPFLIIELLALIYGDSERVLSIFSTLFIALHLVGGLLGGYSAARIAKGDLIRVGTVTGVLAYIIQQVVYTIFYGGGALGDALTMVGLIGGSTVGAIIYKSRVDAYSRIKRRKIEEEKEEETEDGEEGQEPSH</sequence>
<evidence type="ECO:0000256" key="1">
    <source>
        <dbReference type="SAM" id="MobiDB-lite"/>
    </source>
</evidence>
<evidence type="ECO:0000256" key="2">
    <source>
        <dbReference type="SAM" id="Phobius"/>
    </source>
</evidence>
<dbReference type="AlphaFoldDB" id="X0TVC6"/>
<feature type="compositionally biased region" description="Acidic residues" evidence="1">
    <location>
        <begin position="139"/>
        <end position="155"/>
    </location>
</feature>
<gene>
    <name evidence="3" type="ORF">S01H1_11528</name>
</gene>
<keyword evidence="2" id="KW-0472">Membrane</keyword>
<protein>
    <recommendedName>
        <fullName evidence="4">TIGR04086 family membrane protein</fullName>
    </recommendedName>
</protein>
<reference evidence="3" key="1">
    <citation type="journal article" date="2014" name="Front. Microbiol.">
        <title>High frequency of phylogenetically diverse reductive dehalogenase-homologous genes in deep subseafloor sedimentary metagenomes.</title>
        <authorList>
            <person name="Kawai M."/>
            <person name="Futagami T."/>
            <person name="Toyoda A."/>
            <person name="Takaki Y."/>
            <person name="Nishi S."/>
            <person name="Hori S."/>
            <person name="Arai W."/>
            <person name="Tsubouchi T."/>
            <person name="Morono Y."/>
            <person name="Uchiyama I."/>
            <person name="Ito T."/>
            <person name="Fujiyama A."/>
            <person name="Inagaki F."/>
            <person name="Takami H."/>
        </authorList>
    </citation>
    <scope>NUCLEOTIDE SEQUENCE</scope>
    <source>
        <strain evidence="3">Expedition CK06-06</strain>
    </source>
</reference>
<keyword evidence="2" id="KW-0812">Transmembrane</keyword>
<name>X0TVC6_9ZZZZ</name>
<evidence type="ECO:0000313" key="3">
    <source>
        <dbReference type="EMBL" id="GAF80070.1"/>
    </source>
</evidence>
<feature type="transmembrane region" description="Helical" evidence="2">
    <location>
        <begin position="73"/>
        <end position="95"/>
    </location>
</feature>
<dbReference type="EMBL" id="BARS01005879">
    <property type="protein sequence ID" value="GAF80070.1"/>
    <property type="molecule type" value="Genomic_DNA"/>
</dbReference>